<dbReference type="Proteomes" id="UP000580250">
    <property type="component" value="Unassembled WGS sequence"/>
</dbReference>
<evidence type="ECO:0000256" key="6">
    <source>
        <dbReference type="ARBA" id="ARBA00023242"/>
    </source>
</evidence>
<dbReference type="OrthoDB" id="1743261at2759"/>
<accession>A0A6V7WS36</accession>
<keyword evidence="4 7" id="KW-0238">DNA-binding</keyword>
<evidence type="ECO:0000256" key="4">
    <source>
        <dbReference type="ARBA" id="ARBA00023125"/>
    </source>
</evidence>
<dbReference type="SUPFAM" id="SSF46785">
    <property type="entry name" value="Winged helix' DNA-binding domain"/>
    <property type="match status" value="1"/>
</dbReference>
<evidence type="ECO:0000256" key="2">
    <source>
        <dbReference type="ARBA" id="ARBA00010940"/>
    </source>
</evidence>
<feature type="domain" description="E2F/DP family winged-helix DNA-binding" evidence="9">
    <location>
        <begin position="80"/>
        <end position="144"/>
    </location>
</feature>
<sequence length="372" mass="42063">MISQNPSTDQSSFFSPLSEDILISPATNSNEKHNQTPQLKCRRRLTLENSNKSKNTGTEIKNNKNKIDKETNEGGTDSARQDSSLLSLTKKFLALQMQKPGVLNLNEAAELLGVPKRRLYDITNVLEGVDLIEKIGKNSIKWRDQSEFTNSVTYQKLNKENIELINEEIGLDKFIQSVSSSLKLAKEDPTDAFYSYSLLTDFRSLDNFKNKMLIAVKAPKDSSSSIEVVDPNETQKFEVIIKNENGGPLNSFVCPEDINENIEENNSINKLTPSKYSNKQQKQQECRQFTPPFSPIKMAMLLSSPCKIDNKYLQTEAISSNKIEFLQENTLLSLDPPIEENNINPYYNLSLLDEQQQNSDVSILNAIFGNDF</sequence>
<feature type="region of interest" description="Disordered" evidence="8">
    <location>
        <begin position="25"/>
        <end position="81"/>
    </location>
</feature>
<reference evidence="10 11" key="1">
    <citation type="submission" date="2020-08" db="EMBL/GenBank/DDBJ databases">
        <authorList>
            <person name="Koutsovoulos G."/>
            <person name="Danchin GJ E."/>
        </authorList>
    </citation>
    <scope>NUCLEOTIDE SEQUENCE [LARGE SCALE GENOMIC DNA]</scope>
</reference>
<keyword evidence="6 7" id="KW-0539">Nucleus</keyword>
<dbReference type="AlphaFoldDB" id="A0A6V7WS36"/>
<comment type="subcellular location">
    <subcellularLocation>
        <location evidence="1 7">Nucleus</location>
    </subcellularLocation>
</comment>
<evidence type="ECO:0000256" key="3">
    <source>
        <dbReference type="ARBA" id="ARBA00023015"/>
    </source>
</evidence>
<protein>
    <recommendedName>
        <fullName evidence="9">E2F/DP family winged-helix DNA-binding domain-containing protein</fullName>
    </recommendedName>
</protein>
<dbReference type="InterPro" id="IPR015633">
    <property type="entry name" value="E2F"/>
</dbReference>
<keyword evidence="3 7" id="KW-0805">Transcription regulation</keyword>
<dbReference type="GO" id="GO:0090575">
    <property type="term" value="C:RNA polymerase II transcription regulator complex"/>
    <property type="evidence" value="ECO:0007669"/>
    <property type="project" value="TreeGrafter"/>
</dbReference>
<dbReference type="SUPFAM" id="SSF144074">
    <property type="entry name" value="E2F-DP heterodimerization region"/>
    <property type="match status" value="1"/>
</dbReference>
<evidence type="ECO:0000256" key="7">
    <source>
        <dbReference type="RuleBase" id="RU003796"/>
    </source>
</evidence>
<evidence type="ECO:0000259" key="9">
    <source>
        <dbReference type="SMART" id="SM01372"/>
    </source>
</evidence>
<comment type="similarity">
    <text evidence="2 7">Belongs to the E2F/DP family.</text>
</comment>
<proteinExistence type="inferred from homology"/>
<evidence type="ECO:0000256" key="5">
    <source>
        <dbReference type="ARBA" id="ARBA00023163"/>
    </source>
</evidence>
<dbReference type="InterPro" id="IPR037241">
    <property type="entry name" value="E2F-DP_heterodim"/>
</dbReference>
<dbReference type="Pfam" id="PF16421">
    <property type="entry name" value="E2F_CC-MB"/>
    <property type="match status" value="1"/>
</dbReference>
<evidence type="ECO:0000256" key="1">
    <source>
        <dbReference type="ARBA" id="ARBA00004123"/>
    </source>
</evidence>
<evidence type="ECO:0000313" key="11">
    <source>
        <dbReference type="Proteomes" id="UP000580250"/>
    </source>
</evidence>
<dbReference type="InterPro" id="IPR036390">
    <property type="entry name" value="WH_DNA-bd_sf"/>
</dbReference>
<dbReference type="PANTHER" id="PTHR12081">
    <property type="entry name" value="TRANSCRIPTION FACTOR E2F"/>
    <property type="match status" value="1"/>
</dbReference>
<feature type="compositionally biased region" description="Polar residues" evidence="8">
    <location>
        <begin position="47"/>
        <end position="57"/>
    </location>
</feature>
<gene>
    <name evidence="10" type="ORF">MENT_LOCUS42600</name>
</gene>
<evidence type="ECO:0000313" key="10">
    <source>
        <dbReference type="EMBL" id="CAD2189854.1"/>
    </source>
</evidence>
<dbReference type="GO" id="GO:0000981">
    <property type="term" value="F:DNA-binding transcription factor activity, RNA polymerase II-specific"/>
    <property type="evidence" value="ECO:0007669"/>
    <property type="project" value="TreeGrafter"/>
</dbReference>
<dbReference type="Pfam" id="PF02319">
    <property type="entry name" value="WHD_E2F_TDP"/>
    <property type="match status" value="1"/>
</dbReference>
<dbReference type="Gene3D" id="1.10.10.10">
    <property type="entry name" value="Winged helix-like DNA-binding domain superfamily/Winged helix DNA-binding domain"/>
    <property type="match status" value="1"/>
</dbReference>
<dbReference type="InterPro" id="IPR003316">
    <property type="entry name" value="E2F_WHTH_DNA-bd_dom"/>
</dbReference>
<dbReference type="InterPro" id="IPR032198">
    <property type="entry name" value="E2F_CC-MB"/>
</dbReference>
<feature type="compositionally biased region" description="Basic and acidic residues" evidence="8">
    <location>
        <begin position="61"/>
        <end position="72"/>
    </location>
</feature>
<dbReference type="InterPro" id="IPR036388">
    <property type="entry name" value="WH-like_DNA-bd_sf"/>
</dbReference>
<dbReference type="FunFam" id="1.10.10.10:FF:000458">
    <property type="entry name" value="E2F-like (Mammalian transcription factor)"/>
    <property type="match status" value="1"/>
</dbReference>
<keyword evidence="5 7" id="KW-0804">Transcription</keyword>
<dbReference type="GO" id="GO:0046983">
    <property type="term" value="F:protein dimerization activity"/>
    <property type="evidence" value="ECO:0007669"/>
    <property type="project" value="InterPro"/>
</dbReference>
<dbReference type="GO" id="GO:0000978">
    <property type="term" value="F:RNA polymerase II cis-regulatory region sequence-specific DNA binding"/>
    <property type="evidence" value="ECO:0007669"/>
    <property type="project" value="InterPro"/>
</dbReference>
<dbReference type="Gene3D" id="6.10.250.540">
    <property type="match status" value="1"/>
</dbReference>
<comment type="caution">
    <text evidence="10">The sequence shown here is derived from an EMBL/GenBank/DDBJ whole genome shotgun (WGS) entry which is preliminary data.</text>
</comment>
<dbReference type="PANTHER" id="PTHR12081:SF18">
    <property type="entry name" value="TRANSCRIPTION FACTOR E2F2-RELATED"/>
    <property type="match status" value="1"/>
</dbReference>
<dbReference type="SMART" id="SM01372">
    <property type="entry name" value="E2F_TDP"/>
    <property type="match status" value="1"/>
</dbReference>
<name>A0A6V7WS36_MELEN</name>
<organism evidence="10 11">
    <name type="scientific">Meloidogyne enterolobii</name>
    <name type="common">Root-knot nematode worm</name>
    <name type="synonym">Meloidogyne mayaguensis</name>
    <dbReference type="NCBI Taxonomy" id="390850"/>
    <lineage>
        <taxon>Eukaryota</taxon>
        <taxon>Metazoa</taxon>
        <taxon>Ecdysozoa</taxon>
        <taxon>Nematoda</taxon>
        <taxon>Chromadorea</taxon>
        <taxon>Rhabditida</taxon>
        <taxon>Tylenchina</taxon>
        <taxon>Tylenchomorpha</taxon>
        <taxon>Tylenchoidea</taxon>
        <taxon>Meloidogynidae</taxon>
        <taxon>Meloidogyninae</taxon>
        <taxon>Meloidogyne</taxon>
    </lineage>
</organism>
<dbReference type="EMBL" id="CAJEWN010000774">
    <property type="protein sequence ID" value="CAD2189854.1"/>
    <property type="molecule type" value="Genomic_DNA"/>
</dbReference>
<evidence type="ECO:0000256" key="8">
    <source>
        <dbReference type="SAM" id="MobiDB-lite"/>
    </source>
</evidence>